<gene>
    <name evidence="1" type="ORF">HPB49_004810</name>
</gene>
<evidence type="ECO:0000313" key="2">
    <source>
        <dbReference type="Proteomes" id="UP000821865"/>
    </source>
</evidence>
<protein>
    <submittedName>
        <fullName evidence="1">Uncharacterized protein</fullName>
    </submittedName>
</protein>
<keyword evidence="2" id="KW-1185">Reference proteome</keyword>
<dbReference type="Proteomes" id="UP000821865">
    <property type="component" value="Chromosome 1"/>
</dbReference>
<accession>A0ACB8DV95</accession>
<organism evidence="1 2">
    <name type="scientific">Dermacentor silvarum</name>
    <name type="common">Tick</name>
    <dbReference type="NCBI Taxonomy" id="543639"/>
    <lineage>
        <taxon>Eukaryota</taxon>
        <taxon>Metazoa</taxon>
        <taxon>Ecdysozoa</taxon>
        <taxon>Arthropoda</taxon>
        <taxon>Chelicerata</taxon>
        <taxon>Arachnida</taxon>
        <taxon>Acari</taxon>
        <taxon>Parasitiformes</taxon>
        <taxon>Ixodida</taxon>
        <taxon>Ixodoidea</taxon>
        <taxon>Ixodidae</taxon>
        <taxon>Rhipicephalinae</taxon>
        <taxon>Dermacentor</taxon>
    </lineage>
</organism>
<evidence type="ECO:0000313" key="1">
    <source>
        <dbReference type="EMBL" id="KAH7978206.1"/>
    </source>
</evidence>
<name>A0ACB8DV95_DERSI</name>
<comment type="caution">
    <text evidence="1">The sequence shown here is derived from an EMBL/GenBank/DDBJ whole genome shotgun (WGS) entry which is preliminary data.</text>
</comment>
<dbReference type="EMBL" id="CM023470">
    <property type="protein sequence ID" value="KAH7978206.1"/>
    <property type="molecule type" value="Genomic_DNA"/>
</dbReference>
<proteinExistence type="predicted"/>
<sequence length="93" mass="10395">MKESDTMKLVQAFVLSRLTYALPFQATRQTDIDQANRLLRIACKAALGLPENKSTDRISELGMTNTYEELAAAKLMAQRERLNATPHGRSVLT</sequence>
<reference evidence="1" key="1">
    <citation type="submission" date="2020-05" db="EMBL/GenBank/DDBJ databases">
        <title>Large-scale comparative analyses of tick genomes elucidate their genetic diversity and vector capacities.</title>
        <authorList>
            <person name="Jia N."/>
            <person name="Wang J."/>
            <person name="Shi W."/>
            <person name="Du L."/>
            <person name="Sun Y."/>
            <person name="Zhan W."/>
            <person name="Jiang J."/>
            <person name="Wang Q."/>
            <person name="Zhang B."/>
            <person name="Ji P."/>
            <person name="Sakyi L.B."/>
            <person name="Cui X."/>
            <person name="Yuan T."/>
            <person name="Jiang B."/>
            <person name="Yang W."/>
            <person name="Lam T.T.-Y."/>
            <person name="Chang Q."/>
            <person name="Ding S."/>
            <person name="Wang X."/>
            <person name="Zhu J."/>
            <person name="Ruan X."/>
            <person name="Zhao L."/>
            <person name="Wei J."/>
            <person name="Que T."/>
            <person name="Du C."/>
            <person name="Cheng J."/>
            <person name="Dai P."/>
            <person name="Han X."/>
            <person name="Huang E."/>
            <person name="Gao Y."/>
            <person name="Liu J."/>
            <person name="Shao H."/>
            <person name="Ye R."/>
            <person name="Li L."/>
            <person name="Wei W."/>
            <person name="Wang X."/>
            <person name="Wang C."/>
            <person name="Yang T."/>
            <person name="Huo Q."/>
            <person name="Li W."/>
            <person name="Guo W."/>
            <person name="Chen H."/>
            <person name="Zhou L."/>
            <person name="Ni X."/>
            <person name="Tian J."/>
            <person name="Zhou Y."/>
            <person name="Sheng Y."/>
            <person name="Liu T."/>
            <person name="Pan Y."/>
            <person name="Xia L."/>
            <person name="Li J."/>
            <person name="Zhao F."/>
            <person name="Cao W."/>
        </authorList>
    </citation>
    <scope>NUCLEOTIDE SEQUENCE</scope>
    <source>
        <strain evidence="1">Dsil-2018</strain>
    </source>
</reference>